<dbReference type="Proteomes" id="UP000741282">
    <property type="component" value="Unassembled WGS sequence"/>
</dbReference>
<dbReference type="InterPro" id="IPR013783">
    <property type="entry name" value="Ig-like_fold"/>
</dbReference>
<comment type="caution">
    <text evidence="2">The sequence shown here is derived from an EMBL/GenBank/DDBJ whole genome shotgun (WGS) entry which is preliminary data.</text>
</comment>
<dbReference type="EMBL" id="JAGQLN010000033">
    <property type="protein sequence ID" value="MCA9377245.1"/>
    <property type="molecule type" value="Genomic_DNA"/>
</dbReference>
<evidence type="ECO:0000313" key="2">
    <source>
        <dbReference type="EMBL" id="MCA9377245.1"/>
    </source>
</evidence>
<feature type="transmembrane region" description="Helical" evidence="1">
    <location>
        <begin position="231"/>
        <end position="248"/>
    </location>
</feature>
<dbReference type="InterPro" id="IPR014756">
    <property type="entry name" value="Ig_E-set"/>
</dbReference>
<feature type="transmembrane region" description="Helical" evidence="1">
    <location>
        <begin position="121"/>
        <end position="143"/>
    </location>
</feature>
<reference evidence="2" key="2">
    <citation type="journal article" date="2021" name="Microbiome">
        <title>Successional dynamics and alternative stable states in a saline activated sludge microbial community over 9 years.</title>
        <authorList>
            <person name="Wang Y."/>
            <person name="Ye J."/>
            <person name="Ju F."/>
            <person name="Liu L."/>
            <person name="Boyd J.A."/>
            <person name="Deng Y."/>
            <person name="Parks D.H."/>
            <person name="Jiang X."/>
            <person name="Yin X."/>
            <person name="Woodcroft B.J."/>
            <person name="Tyson G.W."/>
            <person name="Hugenholtz P."/>
            <person name="Polz M.F."/>
            <person name="Zhang T."/>
        </authorList>
    </citation>
    <scope>NUCLEOTIDE SEQUENCE</scope>
    <source>
        <strain evidence="2">HKST-UBA17</strain>
    </source>
</reference>
<gene>
    <name evidence="2" type="ORF">KC685_04995</name>
</gene>
<dbReference type="SUPFAM" id="SSF81296">
    <property type="entry name" value="E set domains"/>
    <property type="match status" value="1"/>
</dbReference>
<keyword evidence="1" id="KW-0812">Transmembrane</keyword>
<feature type="transmembrane region" description="Helical" evidence="1">
    <location>
        <begin position="163"/>
        <end position="183"/>
    </location>
</feature>
<accession>A0A955I1E1</accession>
<organism evidence="2 3">
    <name type="scientific">Candidatus Dojkabacteria bacterium</name>
    <dbReference type="NCBI Taxonomy" id="2099670"/>
    <lineage>
        <taxon>Bacteria</taxon>
        <taxon>Candidatus Dojkabacteria</taxon>
    </lineage>
</organism>
<evidence type="ECO:0000256" key="1">
    <source>
        <dbReference type="SAM" id="Phobius"/>
    </source>
</evidence>
<dbReference type="AlphaFoldDB" id="A0A955I1E1"/>
<feature type="transmembrane region" description="Helical" evidence="1">
    <location>
        <begin position="33"/>
        <end position="53"/>
    </location>
</feature>
<feature type="transmembrane region" description="Helical" evidence="1">
    <location>
        <begin position="65"/>
        <end position="82"/>
    </location>
</feature>
<reference evidence="2" key="1">
    <citation type="submission" date="2020-04" db="EMBL/GenBank/DDBJ databases">
        <authorList>
            <person name="Zhang T."/>
        </authorList>
    </citation>
    <scope>NUCLEOTIDE SEQUENCE</scope>
    <source>
        <strain evidence="2">HKST-UBA17</strain>
    </source>
</reference>
<evidence type="ECO:0000313" key="3">
    <source>
        <dbReference type="Proteomes" id="UP000741282"/>
    </source>
</evidence>
<keyword evidence="1" id="KW-0472">Membrane</keyword>
<feature type="transmembrane region" description="Helical" evidence="1">
    <location>
        <begin position="195"/>
        <end position="216"/>
    </location>
</feature>
<proteinExistence type="predicted"/>
<protein>
    <submittedName>
        <fullName evidence="2">Uncharacterized protein</fullName>
    </submittedName>
</protein>
<sequence>MDNENKDSATSDLEFLESLHEEKLKHKEHRVQFVKQKLLFTIGLFSIGALKQINLGGSNVELSDLLLFVPIVALAFDIYIFAEDFKVKRIGIYIFEKCNPSKAEKNWEDWLSQPKHREKTALFASVMLTVVALIASFLVLQSFAASVNMKSSNLLSNNTENIFWWFLISAASISLIFEATIYARDALVAPLRNRLNLKKLVLGLVFTASILAYIFASKIDCNAYDWNNHDPSITLIVGSITAAWLFMIQRMRREFVWRYKGRFSLVKFEFHPKFKNEDTKVIAEAYLCGDFTRWAVNKIKMKSDGSGFECTVALESGKEYQYKYLTIDNDNMEYWFNNFGEEKIIFNEGWNTNDKKKVRYTEYPTIKGVYKFFRDLYS</sequence>
<keyword evidence="1" id="KW-1133">Transmembrane helix</keyword>
<name>A0A955I1E1_9BACT</name>
<dbReference type="Gene3D" id="2.60.40.10">
    <property type="entry name" value="Immunoglobulins"/>
    <property type="match status" value="1"/>
</dbReference>